<accession>J9C9V2</accession>
<reference evidence="1" key="1">
    <citation type="journal article" date="2012" name="PLoS ONE">
        <title>Gene sets for utilization of primary and secondary nutrition supplies in the distal gut of endangered iberian lynx.</title>
        <authorList>
            <person name="Alcaide M."/>
            <person name="Messina E."/>
            <person name="Richter M."/>
            <person name="Bargiela R."/>
            <person name="Peplies J."/>
            <person name="Huws S.A."/>
            <person name="Newbold C.J."/>
            <person name="Golyshin P.N."/>
            <person name="Simon M.A."/>
            <person name="Lopez G."/>
            <person name="Yakimov M.M."/>
            <person name="Ferrer M."/>
        </authorList>
    </citation>
    <scope>NUCLEOTIDE SEQUENCE</scope>
</reference>
<name>J9C9V2_9ZZZZ</name>
<dbReference type="EMBL" id="AMCI01005166">
    <property type="protein sequence ID" value="EJW96680.1"/>
    <property type="molecule type" value="Genomic_DNA"/>
</dbReference>
<evidence type="ECO:0000313" key="1">
    <source>
        <dbReference type="EMBL" id="EJW96680.1"/>
    </source>
</evidence>
<gene>
    <name evidence="1" type="ORF">EVA_15213</name>
</gene>
<organism evidence="1">
    <name type="scientific">gut metagenome</name>
    <dbReference type="NCBI Taxonomy" id="749906"/>
    <lineage>
        <taxon>unclassified sequences</taxon>
        <taxon>metagenomes</taxon>
        <taxon>organismal metagenomes</taxon>
    </lineage>
</organism>
<feature type="non-terminal residue" evidence="1">
    <location>
        <position position="71"/>
    </location>
</feature>
<protein>
    <submittedName>
        <fullName evidence="1">Uncharacterized protein</fullName>
    </submittedName>
</protein>
<comment type="caution">
    <text evidence="1">The sequence shown here is derived from an EMBL/GenBank/DDBJ whole genome shotgun (WGS) entry which is preliminary data.</text>
</comment>
<dbReference type="AlphaFoldDB" id="J9C9V2"/>
<proteinExistence type="predicted"/>
<sequence length="71" mass="7891">MISETKKLGGLVRELVLVEVGRALGQEFEDALHENLRTKLVFGGDGQYLGFREQLVPCLHEVSELLLLALV</sequence>